<organism evidence="2 3">
    <name type="scientific">Araneus ventricosus</name>
    <name type="common">Orbweaver spider</name>
    <name type="synonym">Epeira ventricosa</name>
    <dbReference type="NCBI Taxonomy" id="182803"/>
    <lineage>
        <taxon>Eukaryota</taxon>
        <taxon>Metazoa</taxon>
        <taxon>Ecdysozoa</taxon>
        <taxon>Arthropoda</taxon>
        <taxon>Chelicerata</taxon>
        <taxon>Arachnida</taxon>
        <taxon>Araneae</taxon>
        <taxon>Araneomorphae</taxon>
        <taxon>Entelegynae</taxon>
        <taxon>Araneoidea</taxon>
        <taxon>Araneidae</taxon>
        <taxon>Araneus</taxon>
    </lineage>
</organism>
<proteinExistence type="predicted"/>
<sequence>MVVFRGCEQIFPLRSSNGSHTDPTISMMEKDSGLFDQTTLFHSSNIQYRCSLTHKSIFLRFCREINGSLVDRWMLKPIPFQIHFVERARICFGMFLSCGALTFVAL</sequence>
<dbReference type="EMBL" id="BGPR01017417">
    <property type="protein sequence ID" value="GBN76093.1"/>
    <property type="molecule type" value="Genomic_DNA"/>
</dbReference>
<keyword evidence="3" id="KW-1185">Reference proteome</keyword>
<protein>
    <submittedName>
        <fullName evidence="2">Uncharacterized protein</fullName>
    </submittedName>
</protein>
<comment type="caution">
    <text evidence="2">The sequence shown here is derived from an EMBL/GenBank/DDBJ whole genome shotgun (WGS) entry which is preliminary data.</text>
</comment>
<reference evidence="2 3" key="1">
    <citation type="journal article" date="2019" name="Sci. Rep.">
        <title>Orb-weaving spider Araneus ventricosus genome elucidates the spidroin gene catalogue.</title>
        <authorList>
            <person name="Kono N."/>
            <person name="Nakamura H."/>
            <person name="Ohtoshi R."/>
            <person name="Moran D.A.P."/>
            <person name="Shinohara A."/>
            <person name="Yoshida Y."/>
            <person name="Fujiwara M."/>
            <person name="Mori M."/>
            <person name="Tomita M."/>
            <person name="Arakawa K."/>
        </authorList>
    </citation>
    <scope>NUCLEOTIDE SEQUENCE [LARGE SCALE GENOMIC DNA]</scope>
</reference>
<dbReference type="EMBL" id="BGPR01017418">
    <property type="protein sequence ID" value="GBN76097.1"/>
    <property type="molecule type" value="Genomic_DNA"/>
</dbReference>
<evidence type="ECO:0000313" key="2">
    <source>
        <dbReference type="EMBL" id="GBN76097.1"/>
    </source>
</evidence>
<name>A0A4Y2RJW5_ARAVE</name>
<dbReference type="Proteomes" id="UP000499080">
    <property type="component" value="Unassembled WGS sequence"/>
</dbReference>
<accession>A0A4Y2RJW5</accession>
<evidence type="ECO:0000313" key="1">
    <source>
        <dbReference type="EMBL" id="GBN76093.1"/>
    </source>
</evidence>
<evidence type="ECO:0000313" key="3">
    <source>
        <dbReference type="Proteomes" id="UP000499080"/>
    </source>
</evidence>
<gene>
    <name evidence="1" type="ORF">AVEN_260793_1</name>
    <name evidence="2" type="ORF">AVEN_86652_1</name>
</gene>
<dbReference type="AlphaFoldDB" id="A0A4Y2RJW5"/>